<reference evidence="1 2" key="1">
    <citation type="submission" date="2024-10" db="EMBL/GenBank/DDBJ databases">
        <title>The Natural Products Discovery Center: Release of the First 8490 Sequenced Strains for Exploring Actinobacteria Biosynthetic Diversity.</title>
        <authorList>
            <person name="Kalkreuter E."/>
            <person name="Kautsar S.A."/>
            <person name="Yang D."/>
            <person name="Bader C.D."/>
            <person name="Teijaro C.N."/>
            <person name="Fluegel L."/>
            <person name="Davis C.M."/>
            <person name="Simpson J.R."/>
            <person name="Lauterbach L."/>
            <person name="Steele A.D."/>
            <person name="Gui C."/>
            <person name="Meng S."/>
            <person name="Li G."/>
            <person name="Viehrig K."/>
            <person name="Ye F."/>
            <person name="Su P."/>
            <person name="Kiefer A.F."/>
            <person name="Nichols A."/>
            <person name="Cepeda A.J."/>
            <person name="Yan W."/>
            <person name="Fan B."/>
            <person name="Jiang Y."/>
            <person name="Adhikari A."/>
            <person name="Zheng C.-J."/>
            <person name="Schuster L."/>
            <person name="Cowan T.M."/>
            <person name="Smanski M.J."/>
            <person name="Chevrette M.G."/>
            <person name="De Carvalho L.P.S."/>
            <person name="Shen B."/>
        </authorList>
    </citation>
    <scope>NUCLEOTIDE SEQUENCE [LARGE SCALE GENOMIC DNA]</scope>
    <source>
        <strain evidence="1 2">NPDC004550</strain>
    </source>
</reference>
<evidence type="ECO:0000313" key="2">
    <source>
        <dbReference type="Proteomes" id="UP001601521"/>
    </source>
</evidence>
<dbReference type="EMBL" id="JBIALX010000002">
    <property type="protein sequence ID" value="MFF0452913.1"/>
    <property type="molecule type" value="Genomic_DNA"/>
</dbReference>
<gene>
    <name evidence="1" type="ORF">ACFYTH_06040</name>
</gene>
<comment type="caution">
    <text evidence="1">The sequence shown here is derived from an EMBL/GenBank/DDBJ whole genome shotgun (WGS) entry which is preliminary data.</text>
</comment>
<organism evidence="1 2">
    <name type="scientific">Nocardia africana</name>
    <dbReference type="NCBI Taxonomy" id="134964"/>
    <lineage>
        <taxon>Bacteria</taxon>
        <taxon>Bacillati</taxon>
        <taxon>Actinomycetota</taxon>
        <taxon>Actinomycetes</taxon>
        <taxon>Mycobacteriales</taxon>
        <taxon>Nocardiaceae</taxon>
        <taxon>Nocardia</taxon>
    </lineage>
</organism>
<keyword evidence="2" id="KW-1185">Reference proteome</keyword>
<proteinExistence type="predicted"/>
<dbReference type="RefSeq" id="WP_387249652.1">
    <property type="nucleotide sequence ID" value="NZ_JBIALX010000002.1"/>
</dbReference>
<dbReference type="Proteomes" id="UP001601521">
    <property type="component" value="Unassembled WGS sequence"/>
</dbReference>
<evidence type="ECO:0000313" key="1">
    <source>
        <dbReference type="EMBL" id="MFF0452913.1"/>
    </source>
</evidence>
<protein>
    <submittedName>
        <fullName evidence="1">Uncharacterized protein</fullName>
    </submittedName>
</protein>
<sequence>MVTQLVNEQDPRLSEDAWSDYVDWTPEWVRHYRCYRLEAWARQLAVSAFLHIGCENRTLVLEWHTFVLPPIAPQFRAVDLPPDRIELHILRTVVAELALLPTTIPRRISELFRRRHARWSRPDWSTPELAAHAFGSAASLRELVADSGLNNFFQRTDADRYLKILEHRMLDAVRRFLSKNGITAKGLEEMVTQINNSAVITNSTVVAANIAGQGDVGTVSGVQSSGGAVTGKEIEL</sequence>
<name>A0ABW6NCV5_9NOCA</name>
<accession>A0ABW6NCV5</accession>